<feature type="coiled-coil region" evidence="1">
    <location>
        <begin position="2071"/>
        <end position="2134"/>
    </location>
</feature>
<evidence type="ECO:0000256" key="1">
    <source>
        <dbReference type="SAM" id="Coils"/>
    </source>
</evidence>
<organism evidence="5">
    <name type="scientific">Brugia malayi</name>
    <name type="common">Filarial nematode worm</name>
    <dbReference type="NCBI Taxonomy" id="6279"/>
    <lineage>
        <taxon>Eukaryota</taxon>
        <taxon>Metazoa</taxon>
        <taxon>Ecdysozoa</taxon>
        <taxon>Nematoda</taxon>
        <taxon>Chromadorea</taxon>
        <taxon>Rhabditida</taxon>
        <taxon>Spirurina</taxon>
        <taxon>Spiruromorpha</taxon>
        <taxon>Filarioidea</taxon>
        <taxon>Onchocercidae</taxon>
        <taxon>Brugia</taxon>
    </lineage>
</organism>
<feature type="domain" description="Nuclear anchorage protein 1 spectrin-like repeat" evidence="3">
    <location>
        <begin position="72"/>
        <end position="171"/>
    </location>
</feature>
<feature type="coiled-coil region" evidence="1">
    <location>
        <begin position="647"/>
        <end position="710"/>
    </location>
</feature>
<reference evidence="7" key="3">
    <citation type="submission" date="2019-12" db="UniProtKB">
        <authorList>
            <consortium name="WormBaseParasite"/>
        </authorList>
    </citation>
    <scope>IDENTIFICATION</scope>
</reference>
<feature type="coiled-coil region" evidence="1">
    <location>
        <begin position="891"/>
        <end position="938"/>
    </location>
</feature>
<protein>
    <submittedName>
        <fullName evidence="7">KASH domain-containing protein</fullName>
    </submittedName>
</protein>
<dbReference type="InterPro" id="IPR057134">
    <property type="entry name" value="Spectrin_Anc-1_3"/>
</dbReference>
<evidence type="ECO:0000313" key="5">
    <source>
        <dbReference type="EMBL" id="VIO95326.1"/>
    </source>
</evidence>
<feature type="domain" description="Nuclear anchorage protein 1 spectrin-like repeat" evidence="3">
    <location>
        <begin position="2883"/>
        <end position="2995"/>
    </location>
</feature>
<dbReference type="OrthoDB" id="5853932at2759"/>
<feature type="coiled-coil region" evidence="1">
    <location>
        <begin position="310"/>
        <end position="337"/>
    </location>
</feature>
<dbReference type="KEGG" id="bmy:BM_BM17597"/>
<dbReference type="EMBL" id="CAAKNF010000194">
    <property type="protein sequence ID" value="VIO95326.1"/>
    <property type="molecule type" value="Genomic_DNA"/>
</dbReference>
<proteinExistence type="predicted"/>
<dbReference type="Pfam" id="PF24531">
    <property type="entry name" value="ANC1_spectrin"/>
    <property type="match status" value="4"/>
</dbReference>
<feature type="coiled-coil region" evidence="1">
    <location>
        <begin position="972"/>
        <end position="1027"/>
    </location>
</feature>
<feature type="domain" description="Nuclear anchorage protein 1 spectrin repeat" evidence="2">
    <location>
        <begin position="1938"/>
        <end position="2040"/>
    </location>
</feature>
<feature type="coiled-coil region" evidence="1">
    <location>
        <begin position="2396"/>
        <end position="2451"/>
    </location>
</feature>
<evidence type="ECO:0000313" key="6">
    <source>
        <dbReference type="Proteomes" id="UP000006672"/>
    </source>
</evidence>
<feature type="coiled-coil region" evidence="1">
    <location>
        <begin position="782"/>
        <end position="866"/>
    </location>
</feature>
<feature type="coiled-coil region" evidence="1">
    <location>
        <begin position="1733"/>
        <end position="1760"/>
    </location>
</feature>
<dbReference type="PANTHER" id="PTHR32114:SF2">
    <property type="entry name" value="ABC TRANSPORTER ABCH.3"/>
    <property type="match status" value="1"/>
</dbReference>
<dbReference type="InterPro" id="IPR057132">
    <property type="entry name" value="ANC1_spectrin_dom"/>
</dbReference>
<dbReference type="GeneID" id="66058884"/>
<name>A0A4E9FFZ4_BRUMA</name>
<keyword evidence="1" id="KW-0175">Coiled coil</keyword>
<feature type="domain" description="Nuclear anchorage protein 1 spectrin repeat" evidence="4">
    <location>
        <begin position="1277"/>
        <end position="1379"/>
    </location>
</feature>
<feature type="domain" description="Nuclear anchorage protein 1 spectrin-like repeat" evidence="3">
    <location>
        <begin position="1459"/>
        <end position="1571"/>
    </location>
</feature>
<reference evidence="5" key="2">
    <citation type="submission" date="2019-04" db="EMBL/GenBank/DDBJ databases">
        <authorList>
            <person name="Howe K."/>
            <person name="Paulini M."/>
            <person name="Williams G."/>
        </authorList>
    </citation>
    <scope>NUCLEOTIDE SEQUENCE [LARGE SCALE GENOMIC DNA]</scope>
    <source>
        <strain evidence="5">FR3</strain>
    </source>
</reference>
<dbReference type="Proteomes" id="UP000006672">
    <property type="component" value="Unassembled WGS sequence"/>
</dbReference>
<feature type="coiled-coil region" evidence="1">
    <location>
        <begin position="1130"/>
        <end position="1184"/>
    </location>
</feature>
<feature type="domain" description="Nuclear anchorage protein 1 spectrin repeat" evidence="2">
    <location>
        <begin position="514"/>
        <end position="616"/>
    </location>
</feature>
<dbReference type="InterPro" id="IPR057133">
    <property type="entry name" value="Spectrin_Anc-1_2"/>
</dbReference>
<feature type="domain" description="Nuclear anchorage protein 1 spectrin repeat" evidence="4">
    <location>
        <begin position="2701"/>
        <end position="2803"/>
    </location>
</feature>
<dbReference type="PANTHER" id="PTHR32114">
    <property type="entry name" value="ABC TRANSPORTER ABCH.3"/>
    <property type="match status" value="1"/>
</dbReference>
<gene>
    <name evidence="5 7" type="primary">Bm17597</name>
    <name evidence="5" type="ORF">BM_BM17597</name>
</gene>
<dbReference type="RefSeq" id="XP_042935612.1">
    <property type="nucleotide sequence ID" value="XM_043079678.1"/>
</dbReference>
<feature type="coiled-coil region" evidence="1">
    <location>
        <begin position="398"/>
        <end position="435"/>
    </location>
</feature>
<dbReference type="WBParaSite" id="Bm17597.1">
    <property type="protein sequence ID" value="Bm17597.1"/>
    <property type="gene ID" value="WBGene00268740"/>
</dbReference>
<feature type="domain" description="Nuclear anchorage protein 1 spectrin repeat" evidence="2">
    <location>
        <begin position="2426"/>
        <end position="2520"/>
    </location>
</feature>
<dbReference type="Pfam" id="PF24611">
    <property type="entry name" value="Spectrin_Anc-1"/>
    <property type="match status" value="3"/>
</dbReference>
<dbReference type="CTD" id="66058884"/>
<dbReference type="STRING" id="6279.A0A5S6PDX4"/>
<feature type="coiled-coil region" evidence="1">
    <location>
        <begin position="1502"/>
        <end position="1532"/>
    </location>
</feature>
<feature type="domain" description="Nuclear anchorage protein 1 spectrin repeat" evidence="2">
    <location>
        <begin position="1002"/>
        <end position="1096"/>
    </location>
</feature>
<evidence type="ECO:0000313" key="7">
    <source>
        <dbReference type="WBParaSite" id="Bm17597.1"/>
    </source>
</evidence>
<feature type="coiled-coil region" evidence="1">
    <location>
        <begin position="1926"/>
        <end position="2033"/>
    </location>
</feature>
<sequence>MHEDGNHLYDELNALIKEGEEVLNDAEAIPTIYTTTMDAFVSPLEMATKLLQTMLENDEMAIRLKATVKDAKFVDERDNATDQLEIKRKPLDEIGNKHIRSCEEVIDDLDKLKKAANELNDLRSVMSKLQSLSEQLHPLETAYADVRFYDVDVEQTQQQYENLISLINSELHDENILNESAQQLAQELEYLNGKFSMESINREQFEEMLNHQLPSLQAKLQFLQAKDDEAKRIRIHVARISQPSIETLAEQLNHIYMELEKLRTEPYDEEKLIKVEEQLQQLPVEDENTQILAIEVQKLRADKVERDAVKKEIEMKLAELLNRMNVIRTNLSAIMEEKESEKGRTKKNKKALTDIDEQINAFESALNETFGEILPPMNELISRSHQESINLPSLQSELENTQNFAEKCKRKLDEKLAEKEEMKMVQSELAELEEKICLANQLLTYDVKNADNLEDIEEKAKNIENLEQFMISTLDKLKDYDGNMLNEAMSLIDKLRILRESIANHQKSFADWKIAYDKLEDEIREINDNMERLFINYTEPQSYTTATNDINILEGLQKQIMELLKKTINIEENVVQNLPNYHSAINIMKQRIEKTAKDIENLLSSLIEDVSTQKQLVDMQNDLINQLSKLNDCAIMVRSAPYDETHAARLEELKNELAKVSDILEELKEKERKPIKLVQHSNDLRISSIVDQYENVNHLLNETEEQLMNEAAYVTLQSTINNETKELHYMVDEAYKVENDTNATTNDLKKAIDDLKNGRSHLTVLQDAYDKLETIPDTDSLREKVIDEISTLNEQYDNVERILEDRLDMLNKFDEIADNVNKQLMDLENDAHKLEIPNASCELSVAEKRLNDVNKLEESLKELYELKEQLTPLLKPVFTVEDFGNRLSDVNKNFQQWYDELVRKKQELEAENNLSCLINDFKQTLINAENDFEKLEGTMNSLKNFRDIILPMVVEKSDRIRDLILPVKTENIKELYHDVDKLTDRYNDLSTRVNDKLNHAKEQENLFDDIQRQLDDMEQKADDFLNKYITSQDLSIAMEDIDQLHSLLNQIPTSAMENIIERGLRENLLKKADIIKNKIKNLLLPLEKDMKKEQELMQNVHEILSTITSIGDDVIGVDSINEPSQQLMSIGELTENLRKLKGKVEKLEGKLHNSEGMVKRALISDDLYDRVVQLQNALDDKKEKLTDRAKLYSTTAEINLINENVQHYINEMEQIPLQTVEEQNNALSELEGKKHQLEILLENIPMNDEGNKLREDGNRLLAQLNDILKRLADAVGEKLAALASFNAIRDEIEIQLSSLQSMPILISDEITLSELEHQLCDINDKFISLERFKNKIDDIDERNLDVDKITEKQNLLHTIEKALDHLKDGQQMVEKRISDLRIAEKMHEDGNHLYDELNVLIKEGEEVLNDAEAIPTIYTTTMDAFVSPLEMATKLLQTMLENDEMAIRLKATVKDAKVLQANLSHHANLWLQFVDERDNATDQLEIKRKPLDEIGNKHIRSCEEVIDDLDKLKKAANELNDLRSVMSKLQSLSEQLHPLETAYADVRFYDVDVEQTQQQYENLISLINSELHDENILNESAQQLAQELEYLNGKFSMESINREQFEEMLNHQLPSLQAKLQFLQAKDDEAKRIRIHVARISQPSIETLAEQLNHIYVLVKERLDNLSKIEKQEKEMIIKMELEKLRTEPYDEEKLIKVEEQLQQLPVEDENTQILAIEVQKLRADKVERDAVKKEIEMKLAELLNRMNVIRTNLSAIMEEKESEKGRTKKNKKALTDIDEQINAFESALNETFGEILPPMNELISRSHQESINLPSLQSELENTQNFAEKCKRKLDEKLAEKEEMKMVQSELAELEEKICLANQLLTYDVKNADNLEDIEEKAKNIENLEQFMISTLDKLKDYDGNMMLNEAMSLIDKLRILRESIANHQKSFADWKIAYDKLEDEIREINDNMERLFINYTEPQSYTTATNDINILEGLQKQIMELLKKTINIEENVVQNLPNYHSAINIMKQRIEKTAKDIENLLSSLIEDVSTQKQLVDMQNDLINQLSKLNDCAIMVRSAPYDETHAARLEELKNELAKVSDILEELKEKERKPIKLVQHSNDLRISSIVDQYENVNHLLNETEEQLMNEAAYVTLQSTINNETKELHYMVDEAYKVENDTNATTNDLKKAIDDLKNGRSHLTVLQDAYDKLETIPDTDSLREKVIDEISTLNEQYDNVERILEDRLDMLNKFDEIADNVNKQLMDLENDAHKLEIPNASCELSVAEKRLNDVNKLEESLKELYELKEQLTPLLKPVFTVEDFGNRLSDVNKNFQQWYDELVRKKQELEAENNLSCLINDFKQTLINAENDFEKLEGTMNSLKNFRDIILPMVVEKSDRIRDLILPVKTENIKELYHDVDKLTDRYNDLSTRVNDKLNHAKEQENLFDDIQRQLDDMEQKADDFLNKYITSQDLSIAMEDIDQLHSLLNQIPTSAMENIIERGLRENLLKKADIIKNKIKNLLLPLEKDMKKEQELMQNVHEILSTITSIGDDVIGVDSINEPSQQLMSIGELTENLRKLKGKVEKLEGKLHNSEGMVKRALISDDLYDRVVQLQNALDDKKEKLTDRAKLYSTTAEINLINENVQHYINEMEQIPLQTVEEQNNALSELEGKKHQLEILLENIPMNDEGNKLREDGNRLLAQLNDILKRLADAVGEKLAALASFNAIRDEIEIQLSSLQSMPILISDEITLSELEHQLCDINDKFISLERFKNKIDDIDERNLDVDKITEKQNLLHTIEKALDHLKDGQQMVEKRISDLRIAEKMHEDGNHLYDELNVLIKEGEEVLNDAEAIPTIYTTTMDAFVSPLEMATKLLQTMLENDEMAIRLKATVKDAKVLQANLSHHANLWLQFVDERDNATDQLEIKRKPLDEIGNKHIRSCEEVIDDLDKLKKAANELNDLRSVMSKLQSLSEQLHPLETAYADVRFYDVDVEQTQQQYENLISLINSELHDENILNESAQQLAQELEYLNGKFSMESINREQFEEMLNHQLPSLQAKLQFLQAKDDEAKRIRIHVARISQPSIETLAEQLNHIYVLVKERLDNLSKIEKQEKEMIIKMELEKLRTEPYDEEKLIKVEEQLQQLPVEDENTQILAIEVQNYEQIKLSVMQLKKKSK</sequence>
<feature type="coiled-coil region" evidence="1">
    <location>
        <begin position="502"/>
        <end position="609"/>
    </location>
</feature>
<feature type="coiled-coil region" evidence="1">
    <location>
        <begin position="2926"/>
        <end position="2956"/>
    </location>
</feature>
<feature type="coiled-coil region" evidence="1">
    <location>
        <begin position="2315"/>
        <end position="2362"/>
    </location>
</feature>
<dbReference type="Pfam" id="PF24615">
    <property type="entry name" value="Spectrin_Anc-1_2"/>
    <property type="match status" value="2"/>
</dbReference>
<evidence type="ECO:0000259" key="4">
    <source>
        <dbReference type="Pfam" id="PF24615"/>
    </source>
</evidence>
<accession>A0A5S6PDX4</accession>
<accession>A0A4E9FFZ4</accession>
<keyword evidence="6" id="KW-1185">Reference proteome</keyword>
<feature type="coiled-coil region" evidence="1">
    <location>
        <begin position="2206"/>
        <end position="2290"/>
    </location>
</feature>
<evidence type="ECO:0000259" key="3">
    <source>
        <dbReference type="Pfam" id="PF24611"/>
    </source>
</evidence>
<feature type="coiled-coil region" evidence="1">
    <location>
        <begin position="1821"/>
        <end position="1858"/>
    </location>
</feature>
<reference evidence="6" key="1">
    <citation type="journal article" date="2007" name="Science">
        <title>Draft genome of the filarial nematode parasite Brugia malayi.</title>
        <authorList>
            <person name="Ghedin E."/>
            <person name="Wang S."/>
            <person name="Spiro D."/>
            <person name="Caler E."/>
            <person name="Zhao Q."/>
            <person name="Crabtree J."/>
            <person name="Allen J.E."/>
            <person name="Delcher A.L."/>
            <person name="Guiliano D.B."/>
            <person name="Miranda-Saavedra D."/>
            <person name="Angiuoli S.V."/>
            <person name="Creasy T."/>
            <person name="Amedeo P."/>
            <person name="Haas B."/>
            <person name="El-Sayed N.M."/>
            <person name="Wortman J.R."/>
            <person name="Feldblyum T."/>
            <person name="Tallon L."/>
            <person name="Schatz M."/>
            <person name="Shumway M."/>
            <person name="Koo H."/>
            <person name="Salzberg S.L."/>
            <person name="Schobel S."/>
            <person name="Pertea M."/>
            <person name="Pop M."/>
            <person name="White O."/>
            <person name="Barton G.J."/>
            <person name="Carlow C.K."/>
            <person name="Crawford M.J."/>
            <person name="Daub J."/>
            <person name="Dimmic M.W."/>
            <person name="Estes C.F."/>
            <person name="Foster J.M."/>
            <person name="Ganatra M."/>
            <person name="Gregory W.F."/>
            <person name="Johnson N.M."/>
            <person name="Jin J."/>
            <person name="Komuniecki R."/>
            <person name="Korf I."/>
            <person name="Kumar S."/>
            <person name="Laney S."/>
            <person name="Li B.W."/>
            <person name="Li W."/>
            <person name="Lindblom T.H."/>
            <person name="Lustigman S."/>
            <person name="Ma D."/>
            <person name="Maina C.V."/>
            <person name="Martin D.M."/>
            <person name="McCarter J.P."/>
            <person name="McReynolds L."/>
            <person name="Mitreva M."/>
            <person name="Nutman T.B."/>
            <person name="Parkinson J."/>
            <person name="Peregrin-Alvarez J.M."/>
            <person name="Poole C."/>
            <person name="Ren Q."/>
            <person name="Saunders L."/>
            <person name="Sluder A.E."/>
            <person name="Smith K."/>
            <person name="Stanke M."/>
            <person name="Unnasch T.R."/>
            <person name="Ware J."/>
            <person name="Wei A.D."/>
            <person name="Weil G."/>
            <person name="Williams D.J."/>
            <person name="Zhang Y."/>
            <person name="Williams S.A."/>
            <person name="Fraser-Liggett C."/>
            <person name="Slatko B."/>
            <person name="Blaxter M.L."/>
            <person name="Scott A.L."/>
        </authorList>
    </citation>
    <scope>NUCLEOTIDE SEQUENCE</scope>
    <source>
        <strain evidence="6">FR3</strain>
    </source>
</reference>
<evidence type="ECO:0000259" key="2">
    <source>
        <dbReference type="Pfam" id="PF24531"/>
    </source>
</evidence>
<feature type="coiled-coil region" evidence="1">
    <location>
        <begin position="102"/>
        <end position="132"/>
    </location>
</feature>
<feature type="coiled-coil region" evidence="1">
    <location>
        <begin position="2554"/>
        <end position="2608"/>
    </location>
</feature>